<protein>
    <submittedName>
        <fullName evidence="2">Uncharacterized protein</fullName>
    </submittedName>
</protein>
<organism evidence="2 3">
    <name type="scientific">Phanerochaete sordida</name>
    <dbReference type="NCBI Taxonomy" id="48140"/>
    <lineage>
        <taxon>Eukaryota</taxon>
        <taxon>Fungi</taxon>
        <taxon>Dikarya</taxon>
        <taxon>Basidiomycota</taxon>
        <taxon>Agaricomycotina</taxon>
        <taxon>Agaricomycetes</taxon>
        <taxon>Polyporales</taxon>
        <taxon>Phanerochaetaceae</taxon>
        <taxon>Phanerochaete</taxon>
    </lineage>
</organism>
<dbReference type="EMBL" id="BPQB01000001">
    <property type="protein sequence ID" value="GJE84900.1"/>
    <property type="molecule type" value="Genomic_DNA"/>
</dbReference>
<evidence type="ECO:0000256" key="1">
    <source>
        <dbReference type="SAM" id="MobiDB-lite"/>
    </source>
</evidence>
<dbReference type="AlphaFoldDB" id="A0A9P3FZA7"/>
<evidence type="ECO:0000313" key="2">
    <source>
        <dbReference type="EMBL" id="GJE84900.1"/>
    </source>
</evidence>
<feature type="compositionally biased region" description="Pro residues" evidence="1">
    <location>
        <begin position="1"/>
        <end position="12"/>
    </location>
</feature>
<comment type="caution">
    <text evidence="2">The sequence shown here is derived from an EMBL/GenBank/DDBJ whole genome shotgun (WGS) entry which is preliminary data.</text>
</comment>
<reference evidence="2 3" key="1">
    <citation type="submission" date="2021-08" db="EMBL/GenBank/DDBJ databases">
        <title>Draft Genome Sequence of Phanerochaete sordida strain YK-624.</title>
        <authorList>
            <person name="Mori T."/>
            <person name="Dohra H."/>
            <person name="Suzuki T."/>
            <person name="Kawagishi H."/>
            <person name="Hirai H."/>
        </authorList>
    </citation>
    <scope>NUCLEOTIDE SEQUENCE [LARGE SCALE GENOMIC DNA]</scope>
    <source>
        <strain evidence="2 3">YK-624</strain>
    </source>
</reference>
<feature type="region of interest" description="Disordered" evidence="1">
    <location>
        <begin position="67"/>
        <end position="92"/>
    </location>
</feature>
<sequence>MTNSPAPDPLSPPLRSASRSTTLPARFSPGVLRAKPPVPATAGRAEVHDRGPVVNVHRRHLASPVLVRGGAWPTPATRPQETLPDPFSRRTQ</sequence>
<accession>A0A9P3FZA7</accession>
<feature type="region of interest" description="Disordered" evidence="1">
    <location>
        <begin position="1"/>
        <end position="44"/>
    </location>
</feature>
<gene>
    <name evidence="2" type="ORF">PsYK624_009760</name>
</gene>
<name>A0A9P3FZA7_9APHY</name>
<evidence type="ECO:0000313" key="3">
    <source>
        <dbReference type="Proteomes" id="UP000703269"/>
    </source>
</evidence>
<keyword evidence="3" id="KW-1185">Reference proteome</keyword>
<proteinExistence type="predicted"/>
<dbReference type="Proteomes" id="UP000703269">
    <property type="component" value="Unassembled WGS sequence"/>
</dbReference>